<evidence type="ECO:0000313" key="2">
    <source>
        <dbReference type="EMBL" id="ROS04940.1"/>
    </source>
</evidence>
<name>A0A3N2DYL2_9GAMM</name>
<feature type="domain" description="Transcriptional regulator SutA RNAP-binding" evidence="1">
    <location>
        <begin position="5"/>
        <end position="38"/>
    </location>
</feature>
<evidence type="ECO:0000259" key="1">
    <source>
        <dbReference type="Pfam" id="PF20661"/>
    </source>
</evidence>
<dbReference type="AlphaFoldDB" id="A0A3N2DYL2"/>
<sequence length="105" mass="11747">MKKLPSKADIRADLDAQINAYLDGGGQVNHVQRGLSGRIDTSKPLSANSIGFEKPKDTRTSLGNVVSEIEARRSPAKEPASIKKRVRKKIIYDDFGEPLRWVWEE</sequence>
<protein>
    <recommendedName>
        <fullName evidence="1">Transcriptional regulator SutA RNAP-binding domain-containing protein</fullName>
    </recommendedName>
</protein>
<evidence type="ECO:0000313" key="3">
    <source>
        <dbReference type="Proteomes" id="UP000275394"/>
    </source>
</evidence>
<dbReference type="OrthoDB" id="6077921at2"/>
<comment type="caution">
    <text evidence="2">The sequence shown here is derived from an EMBL/GenBank/DDBJ whole genome shotgun (WGS) entry which is preliminary data.</text>
</comment>
<dbReference type="Proteomes" id="UP000275394">
    <property type="component" value="Unassembled WGS sequence"/>
</dbReference>
<dbReference type="RefSeq" id="WP_123710897.1">
    <property type="nucleotide sequence ID" value="NZ_RKHR01000003.1"/>
</dbReference>
<dbReference type="EMBL" id="RKHR01000003">
    <property type="protein sequence ID" value="ROS04940.1"/>
    <property type="molecule type" value="Genomic_DNA"/>
</dbReference>
<reference evidence="2 3" key="1">
    <citation type="submission" date="2018-11" db="EMBL/GenBank/DDBJ databases">
        <title>Genomic Encyclopedia of Type Strains, Phase IV (KMG-IV): sequencing the most valuable type-strain genomes for metagenomic binning, comparative biology and taxonomic classification.</title>
        <authorList>
            <person name="Goeker M."/>
        </authorList>
    </citation>
    <scope>NUCLEOTIDE SEQUENCE [LARGE SCALE GENOMIC DNA]</scope>
    <source>
        <strain evidence="2 3">DSM 100316</strain>
    </source>
</reference>
<accession>A0A3N2DYL2</accession>
<dbReference type="Pfam" id="PF20661">
    <property type="entry name" value="SutA-RBD"/>
    <property type="match status" value="1"/>
</dbReference>
<proteinExistence type="predicted"/>
<keyword evidence="3" id="KW-1185">Reference proteome</keyword>
<gene>
    <name evidence="2" type="ORF">EDC56_0457</name>
</gene>
<dbReference type="InterPro" id="IPR049191">
    <property type="entry name" value="SutA_RBD"/>
</dbReference>
<organism evidence="2 3">
    <name type="scientific">Sinobacterium caligoides</name>
    <dbReference type="NCBI Taxonomy" id="933926"/>
    <lineage>
        <taxon>Bacteria</taxon>
        <taxon>Pseudomonadati</taxon>
        <taxon>Pseudomonadota</taxon>
        <taxon>Gammaproteobacteria</taxon>
        <taxon>Cellvibrionales</taxon>
        <taxon>Spongiibacteraceae</taxon>
        <taxon>Sinobacterium</taxon>
    </lineage>
</organism>